<gene>
    <name evidence="2" type="ORF">MNVI_31370</name>
</gene>
<evidence type="ECO:0000313" key="3">
    <source>
        <dbReference type="Proteomes" id="UP000466894"/>
    </source>
</evidence>
<feature type="region of interest" description="Disordered" evidence="1">
    <location>
        <begin position="117"/>
        <end position="184"/>
    </location>
</feature>
<dbReference type="AlphaFoldDB" id="A0A7I7PH06"/>
<protein>
    <submittedName>
        <fullName evidence="2">Uncharacterized protein</fullName>
    </submittedName>
</protein>
<dbReference type="KEGG" id="mnv:MNVI_31370"/>
<dbReference type="EMBL" id="AP022583">
    <property type="protein sequence ID" value="BBY07819.1"/>
    <property type="molecule type" value="Genomic_DNA"/>
</dbReference>
<sequence>MTSAPAAPIDQWHSLSNHTNMNVTVTVCGIISSAETAWIRHSTFDPRYGLASSSVVAVARGFRGGSRTPSAHAIPDNMQITAANVIAAAKPCSASSGITAAPNAIPKGWAVCRTPIATPRRSGGNQPVTSRPVAELAPAAAMPPRNRKAPISTSEWVDAAAKAASAVSPEPNLSTMRSPARSTT</sequence>
<dbReference type="Proteomes" id="UP000466894">
    <property type="component" value="Chromosome"/>
</dbReference>
<name>A0A7I7PH06_9MYCO</name>
<evidence type="ECO:0000256" key="1">
    <source>
        <dbReference type="SAM" id="MobiDB-lite"/>
    </source>
</evidence>
<organism evidence="2 3">
    <name type="scientific">Mycobacterium noviomagense</name>
    <dbReference type="NCBI Taxonomy" id="459858"/>
    <lineage>
        <taxon>Bacteria</taxon>
        <taxon>Bacillati</taxon>
        <taxon>Actinomycetota</taxon>
        <taxon>Actinomycetes</taxon>
        <taxon>Mycobacteriales</taxon>
        <taxon>Mycobacteriaceae</taxon>
        <taxon>Mycobacterium</taxon>
    </lineage>
</organism>
<feature type="compositionally biased region" description="Polar residues" evidence="1">
    <location>
        <begin position="171"/>
        <end position="184"/>
    </location>
</feature>
<evidence type="ECO:0000313" key="2">
    <source>
        <dbReference type="EMBL" id="BBY07819.1"/>
    </source>
</evidence>
<proteinExistence type="predicted"/>
<reference evidence="2 3" key="1">
    <citation type="journal article" date="2019" name="Emerg. Microbes Infect.">
        <title>Comprehensive subspecies identification of 175 nontuberculous mycobacteria species based on 7547 genomic profiles.</title>
        <authorList>
            <person name="Matsumoto Y."/>
            <person name="Kinjo T."/>
            <person name="Motooka D."/>
            <person name="Nabeya D."/>
            <person name="Jung N."/>
            <person name="Uechi K."/>
            <person name="Horii T."/>
            <person name="Iida T."/>
            <person name="Fujita J."/>
            <person name="Nakamura S."/>
        </authorList>
    </citation>
    <scope>NUCLEOTIDE SEQUENCE [LARGE SCALE GENOMIC DNA]</scope>
    <source>
        <strain evidence="2 3">JCM 16367</strain>
    </source>
</reference>
<accession>A0A7I7PH06</accession>